<dbReference type="InterPro" id="IPR050491">
    <property type="entry name" value="AmpC-like"/>
</dbReference>
<gene>
    <name evidence="2" type="primary">pbpE_3</name>
    <name evidence="2" type="ORF">DYBT9275_04797</name>
</gene>
<evidence type="ECO:0000313" key="3">
    <source>
        <dbReference type="Proteomes" id="UP000680038"/>
    </source>
</evidence>
<evidence type="ECO:0000313" key="2">
    <source>
        <dbReference type="EMBL" id="CAG5010707.1"/>
    </source>
</evidence>
<proteinExistence type="predicted"/>
<dbReference type="EMBL" id="CAJRAF010000002">
    <property type="protein sequence ID" value="CAG5010707.1"/>
    <property type="molecule type" value="Genomic_DNA"/>
</dbReference>
<sequence>MDKKTRAISITLGWLVAVCNLASCNTNPGKTKPEKIDYLVERAAKEHTFIGNVLVMDKGQIIYKKGIGKANMALGLSNSDSTRFLLASLSKPFTAILILKLAEQGKLKLTDRLITYFKTVQSRKADEVTIHQLLTHTSGIKEFISEKRPFIESDLAQIRFNFEPGDDFEYSNSGYVLLAKMAEIASGKSYPDLVRELIFHPLQMSSSGVARLLDTIPNLAIGYQAAAQTQLVTIPYSLAVVDGAGSLYSTAGDLVKLNQGLNSDAILSKKMRELMVYPHVKEKFGYGWYLRERGGIWDVSYHKGDLPGYTSMLSRRNGFNQLIVLLANAGGLDLADLENDISRVLQAKE</sequence>
<dbReference type="AlphaFoldDB" id="A0A916N6P8"/>
<dbReference type="SUPFAM" id="SSF56601">
    <property type="entry name" value="beta-lactamase/transpeptidase-like"/>
    <property type="match status" value="1"/>
</dbReference>
<organism evidence="2 3">
    <name type="scientific">Dyadobacter helix</name>
    <dbReference type="NCBI Taxonomy" id="2822344"/>
    <lineage>
        <taxon>Bacteria</taxon>
        <taxon>Pseudomonadati</taxon>
        <taxon>Bacteroidota</taxon>
        <taxon>Cytophagia</taxon>
        <taxon>Cytophagales</taxon>
        <taxon>Spirosomataceae</taxon>
        <taxon>Dyadobacter</taxon>
    </lineage>
</organism>
<dbReference type="PANTHER" id="PTHR46825">
    <property type="entry name" value="D-ALANYL-D-ALANINE-CARBOXYPEPTIDASE/ENDOPEPTIDASE AMPH"/>
    <property type="match status" value="1"/>
</dbReference>
<name>A0A916N6P8_9BACT</name>
<reference evidence="2" key="1">
    <citation type="submission" date="2021-04" db="EMBL/GenBank/DDBJ databases">
        <authorList>
            <person name="Rodrigo-Torres L."/>
            <person name="Arahal R. D."/>
            <person name="Lucena T."/>
        </authorList>
    </citation>
    <scope>NUCLEOTIDE SEQUENCE</scope>
    <source>
        <strain evidence="2">CECT 9275</strain>
    </source>
</reference>
<comment type="caution">
    <text evidence="2">The sequence shown here is derived from an EMBL/GenBank/DDBJ whole genome shotgun (WGS) entry which is preliminary data.</text>
</comment>
<feature type="domain" description="Beta-lactamase-related" evidence="1">
    <location>
        <begin position="52"/>
        <end position="336"/>
    </location>
</feature>
<dbReference type="InterPro" id="IPR012338">
    <property type="entry name" value="Beta-lactam/transpept-like"/>
</dbReference>
<dbReference type="PANTHER" id="PTHR46825:SF9">
    <property type="entry name" value="BETA-LACTAMASE-RELATED DOMAIN-CONTAINING PROTEIN"/>
    <property type="match status" value="1"/>
</dbReference>
<dbReference type="InterPro" id="IPR001466">
    <property type="entry name" value="Beta-lactam-related"/>
</dbReference>
<evidence type="ECO:0000259" key="1">
    <source>
        <dbReference type="Pfam" id="PF00144"/>
    </source>
</evidence>
<keyword evidence="3" id="KW-1185">Reference proteome</keyword>
<accession>A0A916N6P8</accession>
<protein>
    <submittedName>
        <fullName evidence="2">Penicillin-binding protein 4</fullName>
    </submittedName>
</protein>
<dbReference type="Gene3D" id="3.40.710.10">
    <property type="entry name" value="DD-peptidase/beta-lactamase superfamily"/>
    <property type="match status" value="1"/>
</dbReference>
<dbReference type="Proteomes" id="UP000680038">
    <property type="component" value="Unassembled WGS sequence"/>
</dbReference>
<dbReference type="Pfam" id="PF00144">
    <property type="entry name" value="Beta-lactamase"/>
    <property type="match status" value="1"/>
</dbReference>
<dbReference type="RefSeq" id="WP_215241118.1">
    <property type="nucleotide sequence ID" value="NZ_CAJRAF010000002.1"/>
</dbReference>